<dbReference type="AlphaFoldDB" id="A0A1R4I2L5"/>
<gene>
    <name evidence="1" type="ORF">CZ787_12840</name>
</gene>
<reference evidence="1 2" key="1">
    <citation type="submission" date="2017-02" db="EMBL/GenBank/DDBJ databases">
        <authorList>
            <person name="Dridi B."/>
        </authorList>
    </citation>
    <scope>NUCLEOTIDE SEQUENCE [LARGE SCALE GENOMIC DNA]</scope>
    <source>
        <strain evidence="1 2">JB380</strain>
    </source>
</reference>
<dbReference type="EMBL" id="FUKM01000048">
    <property type="protein sequence ID" value="SJN13979.1"/>
    <property type="molecule type" value="Genomic_DNA"/>
</dbReference>
<organism evidence="1 2">
    <name type="scientific">Halomonas citrativorans</name>
    <dbReference type="NCBI Taxonomy" id="2742612"/>
    <lineage>
        <taxon>Bacteria</taxon>
        <taxon>Pseudomonadati</taxon>
        <taxon>Pseudomonadota</taxon>
        <taxon>Gammaproteobacteria</taxon>
        <taxon>Oceanospirillales</taxon>
        <taxon>Halomonadaceae</taxon>
        <taxon>Halomonas</taxon>
    </lineage>
</organism>
<protein>
    <submittedName>
        <fullName evidence="1">Capsular polysaccharide export system protein KpsS</fullName>
    </submittedName>
</protein>
<evidence type="ECO:0000313" key="1">
    <source>
        <dbReference type="EMBL" id="SJN13979.1"/>
    </source>
</evidence>
<accession>A0A1R4I2L5</accession>
<dbReference type="GO" id="GO:0000271">
    <property type="term" value="P:polysaccharide biosynthetic process"/>
    <property type="evidence" value="ECO:0007669"/>
    <property type="project" value="InterPro"/>
</dbReference>
<sequence length="387" mass="43876">MTEDGHRVVKVNFNAGDIAYWQRTHSESYLFRESLSELPDYIASLWQRHAITDQVMFGDRRPIHRPAIENALAAGVRTHVFEEGYFRPFWVTLERDGVNGHSLLPRDPTWFYETGKALPQLPPPVRFRSSFKIRAMHDVSYHLAGLANPLVAPHYRNHAPITAPVEYAGYIKRFALLKLWKKQDAQRIKTLIESAKPYFMLPLQLNTDAQIRDHSPYANMQEVMDHVMGSFAEHAPSDALLCIKNHPLDMGLVNYARVIEQLAQFYGLQGRIVYLESGNLELLIKHAVGTVTVNSTVGFVSLENQCPTFALSDPIYNLAGLTYEGSLDEFWNRPPPPSQALFTYFRNTVMHSVQVNGGFYCQPSIDLAVNNAAHILEACPSPLEKLL</sequence>
<name>A0A1R4I2L5_9GAMM</name>
<comment type="caution">
    <text evidence="1">The sequence shown here is derived from an EMBL/GenBank/DDBJ whole genome shotgun (WGS) entry which is preliminary data.</text>
</comment>
<evidence type="ECO:0000313" key="2">
    <source>
        <dbReference type="Proteomes" id="UP000196331"/>
    </source>
</evidence>
<proteinExistence type="predicted"/>
<dbReference type="CDD" id="cd16441">
    <property type="entry name" value="beta_Kdo_transferase_KpsS"/>
    <property type="match status" value="1"/>
</dbReference>
<dbReference type="Pfam" id="PF05159">
    <property type="entry name" value="Capsule_synth"/>
    <property type="match status" value="1"/>
</dbReference>
<dbReference type="InterPro" id="IPR007833">
    <property type="entry name" value="Capsule_polysaccharide_synth"/>
</dbReference>
<dbReference type="Proteomes" id="UP000196331">
    <property type="component" value="Unassembled WGS sequence"/>
</dbReference>
<dbReference type="GO" id="GO:0015774">
    <property type="term" value="P:polysaccharide transport"/>
    <property type="evidence" value="ECO:0007669"/>
    <property type="project" value="InterPro"/>
</dbReference>